<accession>A0A2J7RLZ9</accession>
<evidence type="ECO:0000256" key="6">
    <source>
        <dbReference type="ARBA" id="ARBA00022989"/>
    </source>
</evidence>
<feature type="transmembrane region" description="Helical" evidence="10">
    <location>
        <begin position="239"/>
        <end position="259"/>
    </location>
</feature>
<dbReference type="GO" id="GO:0009922">
    <property type="term" value="F:fatty acid elongase activity"/>
    <property type="evidence" value="ECO:0007669"/>
    <property type="project" value="UniProtKB-EC"/>
</dbReference>
<feature type="transmembrane region" description="Helical" evidence="10">
    <location>
        <begin position="111"/>
        <end position="135"/>
    </location>
</feature>
<dbReference type="STRING" id="105785.A0A2J7RLZ9"/>
<keyword evidence="3 10" id="KW-0808">Transferase</keyword>
<evidence type="ECO:0000256" key="2">
    <source>
        <dbReference type="ARBA" id="ARBA00022516"/>
    </source>
</evidence>
<keyword evidence="8 10" id="KW-0472">Membrane</keyword>
<evidence type="ECO:0000256" key="9">
    <source>
        <dbReference type="ARBA" id="ARBA00023160"/>
    </source>
</evidence>
<comment type="catalytic activity">
    <reaction evidence="10">
        <text>a very-long-chain acyl-CoA + malonyl-CoA + H(+) = a very-long-chain 3-oxoacyl-CoA + CO2 + CoA</text>
        <dbReference type="Rhea" id="RHEA:32727"/>
        <dbReference type="ChEBI" id="CHEBI:15378"/>
        <dbReference type="ChEBI" id="CHEBI:16526"/>
        <dbReference type="ChEBI" id="CHEBI:57287"/>
        <dbReference type="ChEBI" id="CHEBI:57384"/>
        <dbReference type="ChEBI" id="CHEBI:90725"/>
        <dbReference type="ChEBI" id="CHEBI:90736"/>
        <dbReference type="EC" id="2.3.1.199"/>
    </reaction>
</comment>
<protein>
    <recommendedName>
        <fullName evidence="10">Elongation of very long chain fatty acids protein</fullName>
        <ecNumber evidence="10">2.3.1.199</ecNumber>
    </recommendedName>
    <alternativeName>
        <fullName evidence="10">Very-long-chain 3-oxoacyl-CoA synthase</fullName>
    </alternativeName>
</protein>
<keyword evidence="6 10" id="KW-1133">Transmembrane helix</keyword>
<dbReference type="PANTHER" id="PTHR11157">
    <property type="entry name" value="FATTY ACID ACYL TRANSFERASE-RELATED"/>
    <property type="match status" value="1"/>
</dbReference>
<dbReference type="OrthoDB" id="434092at2759"/>
<dbReference type="PANTHER" id="PTHR11157:SF21">
    <property type="entry name" value="ELONGATION OF VERY LONG CHAIN FATTY ACIDS PROTEIN"/>
    <property type="match status" value="1"/>
</dbReference>
<comment type="caution">
    <text evidence="11">The sequence shown here is derived from an EMBL/GenBank/DDBJ whole genome shotgun (WGS) entry which is preliminary data.</text>
</comment>
<dbReference type="GO" id="GO:0005789">
    <property type="term" value="C:endoplasmic reticulum membrane"/>
    <property type="evidence" value="ECO:0007669"/>
    <property type="project" value="TreeGrafter"/>
</dbReference>
<dbReference type="AlphaFoldDB" id="A0A2J7RLZ9"/>
<dbReference type="GO" id="GO:0034625">
    <property type="term" value="P:fatty acid elongation, monounsaturated fatty acid"/>
    <property type="evidence" value="ECO:0007669"/>
    <property type="project" value="TreeGrafter"/>
</dbReference>
<evidence type="ECO:0000313" key="12">
    <source>
        <dbReference type="Proteomes" id="UP000235965"/>
    </source>
</evidence>
<keyword evidence="2 10" id="KW-0444">Lipid biosynthesis</keyword>
<dbReference type="InterPro" id="IPR030457">
    <property type="entry name" value="ELO_CS"/>
</dbReference>
<dbReference type="GO" id="GO:0030148">
    <property type="term" value="P:sphingolipid biosynthetic process"/>
    <property type="evidence" value="ECO:0007669"/>
    <property type="project" value="TreeGrafter"/>
</dbReference>
<keyword evidence="5 10" id="KW-0276">Fatty acid metabolism</keyword>
<feature type="transmembrane region" description="Helical" evidence="10">
    <location>
        <begin position="302"/>
        <end position="322"/>
    </location>
</feature>
<dbReference type="GO" id="GO:0042761">
    <property type="term" value="P:very long-chain fatty acid biosynthetic process"/>
    <property type="evidence" value="ECO:0007669"/>
    <property type="project" value="TreeGrafter"/>
</dbReference>
<evidence type="ECO:0000256" key="7">
    <source>
        <dbReference type="ARBA" id="ARBA00023098"/>
    </source>
</evidence>
<feature type="transmembrane region" description="Helical" evidence="10">
    <location>
        <begin position="147"/>
        <end position="168"/>
    </location>
</feature>
<keyword evidence="4 10" id="KW-0812">Transmembrane</keyword>
<comment type="subcellular location">
    <subcellularLocation>
        <location evidence="1">Membrane</location>
        <topology evidence="1">Multi-pass membrane protein</topology>
    </subcellularLocation>
</comment>
<dbReference type="GO" id="GO:0019367">
    <property type="term" value="P:fatty acid elongation, saturated fatty acid"/>
    <property type="evidence" value="ECO:0007669"/>
    <property type="project" value="TreeGrafter"/>
</dbReference>
<gene>
    <name evidence="11" type="ORF">B7P43_G15794</name>
</gene>
<proteinExistence type="inferred from homology"/>
<keyword evidence="12" id="KW-1185">Reference proteome</keyword>
<dbReference type="EMBL" id="NEVH01002584">
    <property type="protein sequence ID" value="PNF41863.1"/>
    <property type="molecule type" value="Genomic_DNA"/>
</dbReference>
<name>A0A2J7RLZ9_9NEOP</name>
<keyword evidence="9 10" id="KW-0275">Fatty acid biosynthesis</keyword>
<dbReference type="InterPro" id="IPR002076">
    <property type="entry name" value="ELO_fam"/>
</dbReference>
<comment type="similarity">
    <text evidence="10">Belongs to the ELO family.</text>
</comment>
<feature type="transmembrane region" description="Helical" evidence="10">
    <location>
        <begin position="27"/>
        <end position="48"/>
    </location>
</feature>
<organism evidence="11 12">
    <name type="scientific">Cryptotermes secundus</name>
    <dbReference type="NCBI Taxonomy" id="105785"/>
    <lineage>
        <taxon>Eukaryota</taxon>
        <taxon>Metazoa</taxon>
        <taxon>Ecdysozoa</taxon>
        <taxon>Arthropoda</taxon>
        <taxon>Hexapoda</taxon>
        <taxon>Insecta</taxon>
        <taxon>Pterygota</taxon>
        <taxon>Neoptera</taxon>
        <taxon>Polyneoptera</taxon>
        <taxon>Dictyoptera</taxon>
        <taxon>Blattodea</taxon>
        <taxon>Blattoidea</taxon>
        <taxon>Termitoidae</taxon>
        <taxon>Kalotermitidae</taxon>
        <taxon>Cryptotermitinae</taxon>
        <taxon>Cryptotermes</taxon>
    </lineage>
</organism>
<dbReference type="EC" id="2.3.1.199" evidence="10"/>
<sequence>MAAIINAAYNAYRHIFYDLRDTRSDDWFLMNSVWAPLSIIAFYLYFVLSVGPRLMKNRPPMKLDTVIKIYNITQVILCIYITERSLTLGWARKYRWFCEPVDYSNTLDAYLVMKAVYSYLLVKLFDLLDTVFFVLRKKDKQVSFLHVYHHAGIFFGTWIIMKFLPVAADLEILGKLQVGRRILAGGALARFSQSLCTMVPQILTPQHKMQRMGPALQHYNRYHDEGHDMLARIVTGGHGTFLGTINSIVHVVMYTYYFVTNTWPEHKNNIWWKKYVTQLQMAQFLLVALHAAPVLFIKNCNYPRTIAGLMAFQYSFMFLLFWDFYKKAYRKKTE</sequence>
<dbReference type="Pfam" id="PF01151">
    <property type="entry name" value="ELO"/>
    <property type="match status" value="2"/>
</dbReference>
<evidence type="ECO:0000256" key="8">
    <source>
        <dbReference type="ARBA" id="ARBA00023136"/>
    </source>
</evidence>
<dbReference type="InParanoid" id="A0A2J7RLZ9"/>
<dbReference type="GO" id="GO:0034626">
    <property type="term" value="P:fatty acid elongation, polyunsaturated fatty acid"/>
    <property type="evidence" value="ECO:0007669"/>
    <property type="project" value="TreeGrafter"/>
</dbReference>
<evidence type="ECO:0000256" key="5">
    <source>
        <dbReference type="ARBA" id="ARBA00022832"/>
    </source>
</evidence>
<evidence type="ECO:0000256" key="3">
    <source>
        <dbReference type="ARBA" id="ARBA00022679"/>
    </source>
</evidence>
<keyword evidence="7 10" id="KW-0443">Lipid metabolism</keyword>
<evidence type="ECO:0000256" key="4">
    <source>
        <dbReference type="ARBA" id="ARBA00022692"/>
    </source>
</evidence>
<dbReference type="PROSITE" id="PS01188">
    <property type="entry name" value="ELO"/>
    <property type="match status" value="1"/>
</dbReference>
<evidence type="ECO:0000313" key="11">
    <source>
        <dbReference type="EMBL" id="PNF41863.1"/>
    </source>
</evidence>
<evidence type="ECO:0000256" key="1">
    <source>
        <dbReference type="ARBA" id="ARBA00004141"/>
    </source>
</evidence>
<reference evidence="11 12" key="1">
    <citation type="submission" date="2017-12" db="EMBL/GenBank/DDBJ databases">
        <title>Hemimetabolous genomes reveal molecular basis of termite eusociality.</title>
        <authorList>
            <person name="Harrison M.C."/>
            <person name="Jongepier E."/>
            <person name="Robertson H.M."/>
            <person name="Arning N."/>
            <person name="Bitard-Feildel T."/>
            <person name="Chao H."/>
            <person name="Childers C.P."/>
            <person name="Dinh H."/>
            <person name="Doddapaneni H."/>
            <person name="Dugan S."/>
            <person name="Gowin J."/>
            <person name="Greiner C."/>
            <person name="Han Y."/>
            <person name="Hu H."/>
            <person name="Hughes D.S.T."/>
            <person name="Huylmans A.-K."/>
            <person name="Kemena C."/>
            <person name="Kremer L.P.M."/>
            <person name="Lee S.L."/>
            <person name="Lopez-Ezquerra A."/>
            <person name="Mallet L."/>
            <person name="Monroy-Kuhn J.M."/>
            <person name="Moser A."/>
            <person name="Murali S.C."/>
            <person name="Muzny D.M."/>
            <person name="Otani S."/>
            <person name="Piulachs M.-D."/>
            <person name="Poelchau M."/>
            <person name="Qu J."/>
            <person name="Schaub F."/>
            <person name="Wada-Katsumata A."/>
            <person name="Worley K.C."/>
            <person name="Xie Q."/>
            <person name="Ylla G."/>
            <person name="Poulsen M."/>
            <person name="Gibbs R.A."/>
            <person name="Schal C."/>
            <person name="Richards S."/>
            <person name="Belles X."/>
            <person name="Korb J."/>
            <person name="Bornberg-Bauer E."/>
        </authorList>
    </citation>
    <scope>NUCLEOTIDE SEQUENCE [LARGE SCALE GENOMIC DNA]</scope>
    <source>
        <tissue evidence="11">Whole body</tissue>
    </source>
</reference>
<feature type="transmembrane region" description="Helical" evidence="10">
    <location>
        <begin position="279"/>
        <end position="296"/>
    </location>
</feature>
<evidence type="ECO:0000256" key="10">
    <source>
        <dbReference type="RuleBase" id="RU361115"/>
    </source>
</evidence>
<dbReference type="Proteomes" id="UP000235965">
    <property type="component" value="Unassembled WGS sequence"/>
</dbReference>